<feature type="compositionally biased region" description="Basic and acidic residues" evidence="1">
    <location>
        <begin position="1"/>
        <end position="15"/>
    </location>
</feature>
<feature type="region of interest" description="Disordered" evidence="1">
    <location>
        <begin position="274"/>
        <end position="303"/>
    </location>
</feature>
<feature type="compositionally biased region" description="Polar residues" evidence="1">
    <location>
        <begin position="281"/>
        <end position="303"/>
    </location>
</feature>
<evidence type="ECO:0000313" key="2">
    <source>
        <dbReference type="EMBL" id="CAB4301661.1"/>
    </source>
</evidence>
<protein>
    <recommendedName>
        <fullName evidence="4">2-phosphoglycerate kinase</fullName>
    </recommendedName>
</protein>
<evidence type="ECO:0000256" key="1">
    <source>
        <dbReference type="SAM" id="MobiDB-lite"/>
    </source>
</evidence>
<dbReference type="OrthoDB" id="271259at2759"/>
<dbReference type="Gene3D" id="3.40.50.300">
    <property type="entry name" value="P-loop containing nucleotide triphosphate hydrolases"/>
    <property type="match status" value="1"/>
</dbReference>
<feature type="region of interest" description="Disordered" evidence="1">
    <location>
        <begin position="1"/>
        <end position="39"/>
    </location>
</feature>
<gene>
    <name evidence="2" type="ORF">ORAREDHAP_LOCUS17201</name>
</gene>
<dbReference type="Pfam" id="PF13238">
    <property type="entry name" value="AAA_18"/>
    <property type="match status" value="1"/>
</dbReference>
<dbReference type="EMBL" id="CAEKKB010000002">
    <property type="protein sequence ID" value="CAB4301661.1"/>
    <property type="molecule type" value="Genomic_DNA"/>
</dbReference>
<organism evidence="2 3">
    <name type="scientific">Prunus armeniaca</name>
    <name type="common">Apricot</name>
    <name type="synonym">Armeniaca vulgaris</name>
    <dbReference type="NCBI Taxonomy" id="36596"/>
    <lineage>
        <taxon>Eukaryota</taxon>
        <taxon>Viridiplantae</taxon>
        <taxon>Streptophyta</taxon>
        <taxon>Embryophyta</taxon>
        <taxon>Tracheophyta</taxon>
        <taxon>Spermatophyta</taxon>
        <taxon>Magnoliopsida</taxon>
        <taxon>eudicotyledons</taxon>
        <taxon>Gunneridae</taxon>
        <taxon>Pentapetalae</taxon>
        <taxon>rosids</taxon>
        <taxon>fabids</taxon>
        <taxon>Rosales</taxon>
        <taxon>Rosaceae</taxon>
        <taxon>Amygdaloideae</taxon>
        <taxon>Amygdaleae</taxon>
        <taxon>Prunus</taxon>
    </lineage>
</organism>
<accession>A0A6J5WMU3</accession>
<feature type="region of interest" description="Disordered" evidence="1">
    <location>
        <begin position="327"/>
        <end position="350"/>
    </location>
</feature>
<dbReference type="AlphaFoldDB" id="A0A6J5WMU3"/>
<dbReference type="InterPro" id="IPR027417">
    <property type="entry name" value="P-loop_NTPase"/>
</dbReference>
<sequence>MGLQTDKETMKKGKEVVVSSPNTNDDDDNLNISEEDLDDVNNHNRGSGVSFTSVRFSSRNTSSKYDFVKVLHFIVTQRAKIPNYVAIKIALELKKLLIDNSLLDVSQSDLEANLFKLMERRGYGEEYINRYKMMTRFHHQRVPLVILVCGTACVGKSTIATQLAQRLNLPNVLQTDMVYELLRTSTDAPLTSTPVWARDFSSSEELITEFCRECRIVRKGLAGDLKKAMKDGKPIIIEGIHLDPSIYLMEDENKTQAHVQEKIQEAESLAADGSKTHMENDSPSINGNPSEVSNSTAHVSSDEGTLVNKVNEVSDCLEAFDLAGSVSENKGGSLTGPEMDKSTSVKKEKSGPEPVIIPLVLKMAEFDHKALLEEGISTRTFSDKCIVQDKDKLIRNLKTIQDYLCSFNSQGLTVVNISATTFPQTLDWLHGYLLECIERGISSVSNENNRRPVEK</sequence>
<dbReference type="SUPFAM" id="SSF52540">
    <property type="entry name" value="P-loop containing nucleoside triphosphate hydrolases"/>
    <property type="match status" value="1"/>
</dbReference>
<proteinExistence type="predicted"/>
<feature type="compositionally biased region" description="Acidic residues" evidence="1">
    <location>
        <begin position="24"/>
        <end position="39"/>
    </location>
</feature>
<dbReference type="PANTHER" id="PTHR33477:SF2">
    <property type="entry name" value="2-PHOSPHOGLYCERATE KINASE"/>
    <property type="match status" value="1"/>
</dbReference>
<dbReference type="Proteomes" id="UP000507245">
    <property type="component" value="Unassembled WGS sequence"/>
</dbReference>
<feature type="compositionally biased region" description="Basic and acidic residues" evidence="1">
    <location>
        <begin position="338"/>
        <end position="350"/>
    </location>
</feature>
<reference evidence="3" key="1">
    <citation type="journal article" date="2020" name="Genome Biol.">
        <title>Gamete binning: chromosome-level and haplotype-resolved genome assembly enabled by high-throughput single-cell sequencing of gamete genomes.</title>
        <authorList>
            <person name="Campoy J.A."/>
            <person name="Sun H."/>
            <person name="Goel M."/>
            <person name="Jiao W.-B."/>
            <person name="Folz-Donahue K."/>
            <person name="Wang N."/>
            <person name="Rubio M."/>
            <person name="Liu C."/>
            <person name="Kukat C."/>
            <person name="Ruiz D."/>
            <person name="Huettel B."/>
            <person name="Schneeberger K."/>
        </authorList>
    </citation>
    <scope>NUCLEOTIDE SEQUENCE [LARGE SCALE GENOMIC DNA]</scope>
    <source>
        <strain evidence="3">cv. Rojo Pasion</strain>
    </source>
</reference>
<dbReference type="PANTHER" id="PTHR33477">
    <property type="entry name" value="P-LOOP NTPASE DOMAIN-CONTAINING PROTEIN LPA1 HOMOLOG 1"/>
    <property type="match status" value="1"/>
</dbReference>
<name>A0A6J5WMU3_PRUAR</name>
<keyword evidence="3" id="KW-1185">Reference proteome</keyword>
<evidence type="ECO:0008006" key="4">
    <source>
        <dbReference type="Google" id="ProtNLM"/>
    </source>
</evidence>
<evidence type="ECO:0000313" key="3">
    <source>
        <dbReference type="Proteomes" id="UP000507245"/>
    </source>
</evidence>